<evidence type="ECO:0000313" key="1">
    <source>
        <dbReference type="EMBL" id="AMN80539.1"/>
    </source>
</evidence>
<protein>
    <submittedName>
        <fullName evidence="1">Uncharacterized protein</fullName>
    </submittedName>
</protein>
<name>A0A127I1A5_PSEAZ</name>
<proteinExistence type="predicted"/>
<sequence length="180" mass="20807">MIAYQVVNKPWGLVHVVFKRWRFVRVDINQHIAWHNGFSRNTPNSRNCAAHGGNHRKLHFHCLNDDKLFSGFDLLALLRQKFPDVSVKICADTMPRVFFLLRDAGLDECQFLFDTGLFPALYFRVICLLLMRLEVGNALRIGIKKLDVLSKIKLRFLNPNLRSPLTKGLTELVQFILSTD</sequence>
<gene>
    <name evidence="1" type="ORF">AYR47_20455</name>
</gene>
<evidence type="ECO:0000313" key="2">
    <source>
        <dbReference type="Proteomes" id="UP000070516"/>
    </source>
</evidence>
<dbReference type="AlphaFoldDB" id="A0A127I1A5"/>
<dbReference type="Proteomes" id="UP000070516">
    <property type="component" value="Chromosome"/>
</dbReference>
<reference evidence="1 2" key="1">
    <citation type="submission" date="2016-02" db="EMBL/GenBank/DDBJ databases">
        <title>Complete genome sequence of Pseudomonas azotoformans S4.</title>
        <authorList>
            <person name="Fang Y."/>
            <person name="Wu L."/>
            <person name="Feng G."/>
        </authorList>
    </citation>
    <scope>NUCLEOTIDE SEQUENCE [LARGE SCALE GENOMIC DNA]</scope>
    <source>
        <strain evidence="1 2">S4</strain>
    </source>
</reference>
<organism evidence="1 2">
    <name type="scientific">Pseudomonas azotoformans</name>
    <dbReference type="NCBI Taxonomy" id="47878"/>
    <lineage>
        <taxon>Bacteria</taxon>
        <taxon>Pseudomonadati</taxon>
        <taxon>Pseudomonadota</taxon>
        <taxon>Gammaproteobacteria</taxon>
        <taxon>Pseudomonadales</taxon>
        <taxon>Pseudomonadaceae</taxon>
        <taxon>Pseudomonas</taxon>
    </lineage>
</organism>
<dbReference type="KEGG" id="pazo:AYR47_20455"/>
<accession>A0A127I1A5</accession>
<dbReference type="EMBL" id="CP014546">
    <property type="protein sequence ID" value="AMN80539.1"/>
    <property type="molecule type" value="Genomic_DNA"/>
</dbReference>